<dbReference type="Pfam" id="PF01471">
    <property type="entry name" value="PG_binding_1"/>
    <property type="match status" value="1"/>
</dbReference>
<dbReference type="InterPro" id="IPR036365">
    <property type="entry name" value="PGBD-like_sf"/>
</dbReference>
<dbReference type="InterPro" id="IPR045380">
    <property type="entry name" value="LD_TPept_scaffold_dom"/>
</dbReference>
<keyword evidence="3" id="KW-0808">Transferase</keyword>
<dbReference type="Proteomes" id="UP001148313">
    <property type="component" value="Unassembled WGS sequence"/>
</dbReference>
<keyword evidence="4 7" id="KW-0133">Cell shape</keyword>
<comment type="similarity">
    <text evidence="2">Belongs to the YkuD family.</text>
</comment>
<evidence type="ECO:0000313" key="10">
    <source>
        <dbReference type="EMBL" id="MDA4844321.1"/>
    </source>
</evidence>
<dbReference type="Pfam" id="PF03734">
    <property type="entry name" value="YkuD"/>
    <property type="match status" value="1"/>
</dbReference>
<dbReference type="PANTHER" id="PTHR41533:SF2">
    <property type="entry name" value="BLR7131 PROTEIN"/>
    <property type="match status" value="1"/>
</dbReference>
<dbReference type="EMBL" id="JAPJZH010000002">
    <property type="protein sequence ID" value="MDA4844321.1"/>
    <property type="molecule type" value="Genomic_DNA"/>
</dbReference>
<evidence type="ECO:0000313" key="11">
    <source>
        <dbReference type="Proteomes" id="UP001148313"/>
    </source>
</evidence>
<feature type="chain" id="PRO_5045603883" evidence="8">
    <location>
        <begin position="27"/>
        <end position="624"/>
    </location>
</feature>
<dbReference type="Gene3D" id="2.40.440.10">
    <property type="entry name" value="L,D-transpeptidase catalytic domain-like"/>
    <property type="match status" value="1"/>
</dbReference>
<evidence type="ECO:0000256" key="8">
    <source>
        <dbReference type="SAM" id="SignalP"/>
    </source>
</evidence>
<dbReference type="InterPro" id="IPR005490">
    <property type="entry name" value="LD_TPept_cat_dom"/>
</dbReference>
<gene>
    <name evidence="10" type="ORF">OOZ53_03125</name>
</gene>
<proteinExistence type="inferred from homology"/>
<keyword evidence="6 7" id="KW-0961">Cell wall biogenesis/degradation</keyword>
<dbReference type="InterPro" id="IPR036366">
    <property type="entry name" value="PGBDSf"/>
</dbReference>
<dbReference type="RefSeq" id="WP_271087854.1">
    <property type="nucleotide sequence ID" value="NZ_JAPJZH010000002.1"/>
</dbReference>
<feature type="domain" description="L,D-TPase catalytic" evidence="9">
    <location>
        <begin position="389"/>
        <end position="561"/>
    </location>
</feature>
<dbReference type="Pfam" id="PF20142">
    <property type="entry name" value="Scaffold"/>
    <property type="match status" value="1"/>
</dbReference>
<comment type="pathway">
    <text evidence="1 7">Cell wall biogenesis; peptidoglycan biosynthesis.</text>
</comment>
<accession>A0ABT4VHY3</accession>
<evidence type="ECO:0000256" key="3">
    <source>
        <dbReference type="ARBA" id="ARBA00022679"/>
    </source>
</evidence>
<dbReference type="SUPFAM" id="SSF47090">
    <property type="entry name" value="PGBD-like"/>
    <property type="match status" value="1"/>
</dbReference>
<evidence type="ECO:0000256" key="1">
    <source>
        <dbReference type="ARBA" id="ARBA00004752"/>
    </source>
</evidence>
<feature type="signal peptide" evidence="8">
    <location>
        <begin position="1"/>
        <end position="26"/>
    </location>
</feature>
<reference evidence="10" key="1">
    <citation type="submission" date="2022-11" db="EMBL/GenBank/DDBJ databases">
        <title>Hoeflea poritis sp. nov., isolated from scleractinian coral Porites lutea.</title>
        <authorList>
            <person name="Zhang G."/>
            <person name="Wei Q."/>
            <person name="Cai L."/>
        </authorList>
    </citation>
    <scope>NUCLEOTIDE SEQUENCE</scope>
    <source>
        <strain evidence="10">E7-10</strain>
    </source>
</reference>
<dbReference type="SUPFAM" id="SSF141523">
    <property type="entry name" value="L,D-transpeptidase catalytic domain-like"/>
    <property type="match status" value="1"/>
</dbReference>
<organism evidence="10 11">
    <name type="scientific">Hoeflea poritis</name>
    <dbReference type="NCBI Taxonomy" id="2993659"/>
    <lineage>
        <taxon>Bacteria</taxon>
        <taxon>Pseudomonadati</taxon>
        <taxon>Pseudomonadota</taxon>
        <taxon>Alphaproteobacteria</taxon>
        <taxon>Hyphomicrobiales</taxon>
        <taxon>Rhizobiaceae</taxon>
        <taxon>Hoeflea</taxon>
    </lineage>
</organism>
<evidence type="ECO:0000256" key="4">
    <source>
        <dbReference type="ARBA" id="ARBA00022960"/>
    </source>
</evidence>
<comment type="caution">
    <text evidence="10">The sequence shown here is derived from an EMBL/GenBank/DDBJ whole genome shotgun (WGS) entry which is preliminary data.</text>
</comment>
<feature type="active site" description="Nucleophile" evidence="7">
    <location>
        <position position="540"/>
    </location>
</feature>
<dbReference type="InterPro" id="IPR038063">
    <property type="entry name" value="Transpep_catalytic_dom"/>
</dbReference>
<dbReference type="InterPro" id="IPR052905">
    <property type="entry name" value="LD-transpeptidase_YkuD-like"/>
</dbReference>
<evidence type="ECO:0000256" key="5">
    <source>
        <dbReference type="ARBA" id="ARBA00022984"/>
    </source>
</evidence>
<name>A0ABT4VHY3_9HYPH</name>
<evidence type="ECO:0000256" key="6">
    <source>
        <dbReference type="ARBA" id="ARBA00023316"/>
    </source>
</evidence>
<dbReference type="InterPro" id="IPR002477">
    <property type="entry name" value="Peptidoglycan-bd-like"/>
</dbReference>
<evidence type="ECO:0000256" key="2">
    <source>
        <dbReference type="ARBA" id="ARBA00005992"/>
    </source>
</evidence>
<keyword evidence="11" id="KW-1185">Reference proteome</keyword>
<keyword evidence="5 7" id="KW-0573">Peptidoglycan synthesis</keyword>
<dbReference type="PANTHER" id="PTHR41533">
    <property type="entry name" value="L,D-TRANSPEPTIDASE HI_1667-RELATED"/>
    <property type="match status" value="1"/>
</dbReference>
<evidence type="ECO:0000259" key="9">
    <source>
        <dbReference type="PROSITE" id="PS52029"/>
    </source>
</evidence>
<sequence length="624" mass="69436">MRKSLVAMACVFAVGAVAPTAPPAFAQSSLFEVIFGQKHRSRHHRKRQIERYRATRASSPAPRIKGPSFYTYKPDLIKAVSLSPLAAVEVASADPFIIPPLPRGDFEESLRYLEGYKVKVLKEVGDALIEHYKANHSFIWVTDMAPNGQAKAALEVMASADEVGLSATDYQVSLPADDFDQADTEARRKELIRFEMEMSAKALSYVLDATRGRIDPNRLSGYHDFERKDVDLASALGNLAATSDAGVYLRGSNPGNRQFEALTVELAALRAADEEDHIEIAEGTFLKPGRKSPELKNIVAAIRKRGSDALLVDHGITFIEFETAGSDLYTPELVELVRDFQRENSLAADGIVGKMTIGKLAGVSNADKVDKVVLAMERLRWLPRNLGTRHVFVNQPAYKATFIKDGKDEISMRVVVGKKSNQTSFFQDEIETIEYNPYWGVPRSIIVNEMLPKLRQDPSYLDRLGYELTDRRGRRVSSRNIDWFTVGSTTVPVDVRQPPGRKNALGELKILFPNKHAIYMHDTPAKSLFDRDARAFSHGCIRLHDPRGMAAAVLGTSREYIAEQIAQGRNLAEAVPGKIPVYVSYFTAWPNEDGSVGYYADMYGRDAHLDKAIQRTAQTRQAQS</sequence>
<dbReference type="PROSITE" id="PS52029">
    <property type="entry name" value="LD_TPASE"/>
    <property type="match status" value="1"/>
</dbReference>
<dbReference type="CDD" id="cd16913">
    <property type="entry name" value="YkuD_like"/>
    <property type="match status" value="1"/>
</dbReference>
<protein>
    <submittedName>
        <fullName evidence="10">L,D-transpeptidase family protein</fullName>
    </submittedName>
</protein>
<dbReference type="Gene3D" id="1.10.101.10">
    <property type="entry name" value="PGBD-like superfamily/PGBD"/>
    <property type="match status" value="1"/>
</dbReference>
<feature type="active site" description="Proton donor/acceptor" evidence="7">
    <location>
        <position position="521"/>
    </location>
</feature>
<evidence type="ECO:0000256" key="7">
    <source>
        <dbReference type="PROSITE-ProRule" id="PRU01373"/>
    </source>
</evidence>
<keyword evidence="8" id="KW-0732">Signal</keyword>